<dbReference type="AlphaFoldDB" id="A0A8T7M0W6"/>
<organism evidence="3 5">
    <name type="scientific">Candidatus Chlorohelix allophototropha</name>
    <dbReference type="NCBI Taxonomy" id="3003348"/>
    <lineage>
        <taxon>Bacteria</taxon>
        <taxon>Bacillati</taxon>
        <taxon>Chloroflexota</taxon>
        <taxon>Chloroflexia</taxon>
        <taxon>Candidatus Chloroheliales</taxon>
        <taxon>Candidatus Chloroheliaceae</taxon>
        <taxon>Candidatus Chlorohelix</taxon>
    </lineage>
</organism>
<gene>
    <name evidence="3" type="ORF">HXX08_06805</name>
    <name evidence="4" type="ORF">OZ401_000709</name>
</gene>
<accession>A0A8T7M0W6</accession>
<comment type="similarity">
    <text evidence="1">Belongs to the UPF0312 family.</text>
</comment>
<dbReference type="PANTHER" id="PTHR34406">
    <property type="entry name" value="PROTEIN YCEI"/>
    <property type="match status" value="1"/>
</dbReference>
<dbReference type="EMBL" id="CP128399">
    <property type="protein sequence ID" value="WJW67443.1"/>
    <property type="molecule type" value="Genomic_DNA"/>
</dbReference>
<reference evidence="3 5" key="1">
    <citation type="submission" date="2020-06" db="EMBL/GenBank/DDBJ databases">
        <title>Anoxygenic phototrophic Chloroflexota member uses a Type I reaction center.</title>
        <authorList>
            <person name="Tsuji J.M."/>
            <person name="Shaw N.A."/>
            <person name="Nagashima S."/>
            <person name="Venkiteswaran J."/>
            <person name="Schiff S.L."/>
            <person name="Hanada S."/>
            <person name="Tank M."/>
            <person name="Neufeld J.D."/>
        </authorList>
    </citation>
    <scope>NUCLEOTIDE SEQUENCE [LARGE SCALE GENOMIC DNA]</scope>
    <source>
        <strain evidence="3">L227-S17</strain>
    </source>
</reference>
<name>A0A8T7M0W6_9CHLR</name>
<dbReference type="SMART" id="SM00867">
    <property type="entry name" value="YceI"/>
    <property type="match status" value="1"/>
</dbReference>
<evidence type="ECO:0000256" key="1">
    <source>
        <dbReference type="ARBA" id="ARBA00008812"/>
    </source>
</evidence>
<keyword evidence="6" id="KW-1185">Reference proteome</keyword>
<dbReference type="SUPFAM" id="SSF101874">
    <property type="entry name" value="YceI-like"/>
    <property type="match status" value="1"/>
</dbReference>
<proteinExistence type="inferred from homology"/>
<dbReference type="Proteomes" id="UP001431572">
    <property type="component" value="Chromosome 1"/>
</dbReference>
<dbReference type="Pfam" id="PF04264">
    <property type="entry name" value="YceI"/>
    <property type="match status" value="1"/>
</dbReference>
<sequence>MIWQIDGEKSAVGFGVKHMMFSTVKGYFQKLEGKIDWDDENPGNSEIEAIIETGSVHTDDTNRDKHLRKDFFDIKNYPYMTFKSTKIKPIGENKYHLIGNLTIKKVTREVNFEVVYSGRAGTPFAGDFSNFRATTQINRKDFGLVWSAAIEASGVMVGDQIKIELLISMAKEYSEFAAA</sequence>
<dbReference type="Gene3D" id="2.40.128.110">
    <property type="entry name" value="Lipid/polyisoprenoid-binding, YceI-like"/>
    <property type="match status" value="1"/>
</dbReference>
<reference evidence="4" key="2">
    <citation type="journal article" date="2024" name="Nature">
        <title>Anoxygenic phototroph of the Chloroflexota uses a type I reaction centre.</title>
        <authorList>
            <person name="Tsuji J.M."/>
            <person name="Shaw N.A."/>
            <person name="Nagashima S."/>
            <person name="Venkiteswaran J.J."/>
            <person name="Schiff S.L."/>
            <person name="Watanabe T."/>
            <person name="Fukui M."/>
            <person name="Hanada S."/>
            <person name="Tank M."/>
            <person name="Neufeld J.D."/>
        </authorList>
    </citation>
    <scope>NUCLEOTIDE SEQUENCE</scope>
    <source>
        <strain evidence="4">L227-S17</strain>
    </source>
</reference>
<evidence type="ECO:0000313" key="5">
    <source>
        <dbReference type="Proteomes" id="UP000521676"/>
    </source>
</evidence>
<evidence type="ECO:0000313" key="4">
    <source>
        <dbReference type="EMBL" id="WJW67443.1"/>
    </source>
</evidence>
<evidence type="ECO:0000259" key="2">
    <source>
        <dbReference type="SMART" id="SM00867"/>
    </source>
</evidence>
<protein>
    <submittedName>
        <fullName evidence="3">YceI family protein</fullName>
    </submittedName>
</protein>
<feature type="domain" description="Lipid/polyisoprenoid-binding YceI-like" evidence="2">
    <location>
        <begin position="2"/>
        <end position="170"/>
    </location>
</feature>
<dbReference type="InterPro" id="IPR007372">
    <property type="entry name" value="Lipid/polyisoprenoid-bd_YceI"/>
</dbReference>
<evidence type="ECO:0000313" key="6">
    <source>
        <dbReference type="Proteomes" id="UP001431572"/>
    </source>
</evidence>
<dbReference type="RefSeq" id="WP_341469336.1">
    <property type="nucleotide sequence ID" value="NZ_CP128399.1"/>
</dbReference>
<dbReference type="Proteomes" id="UP000521676">
    <property type="component" value="Unassembled WGS sequence"/>
</dbReference>
<evidence type="ECO:0000313" key="3">
    <source>
        <dbReference type="EMBL" id="NWJ45570.1"/>
    </source>
</evidence>
<dbReference type="EMBL" id="JACATZ010000001">
    <property type="protein sequence ID" value="NWJ45570.1"/>
    <property type="molecule type" value="Genomic_DNA"/>
</dbReference>
<dbReference type="PANTHER" id="PTHR34406:SF1">
    <property type="entry name" value="PROTEIN YCEI"/>
    <property type="match status" value="1"/>
</dbReference>
<dbReference type="InterPro" id="IPR036761">
    <property type="entry name" value="TTHA0802/YceI-like_sf"/>
</dbReference>